<reference evidence="2 3" key="1">
    <citation type="journal article" date="2017" name="Environ. Microbiol.">
        <title>Decay of the glycolytic pathway and adaptation to intranuclear parasitism within Enterocytozoonidae microsporidia.</title>
        <authorList>
            <person name="Wiredu Boakye D."/>
            <person name="Jaroenlak P."/>
            <person name="Prachumwat A."/>
            <person name="Williams T.A."/>
            <person name="Bateman K.S."/>
            <person name="Itsathitphaisarn O."/>
            <person name="Sritunyalucksana K."/>
            <person name="Paszkiewicz K.H."/>
            <person name="Moore K.A."/>
            <person name="Stentiford G.D."/>
            <person name="Williams B.A."/>
        </authorList>
    </citation>
    <scope>NUCLEOTIDE SEQUENCE [LARGE SCALE GENOMIC DNA]</scope>
    <source>
        <strain evidence="3">canceri</strain>
    </source>
</reference>
<accession>A0A1X0QLK1</accession>
<protein>
    <recommendedName>
        <fullName evidence="4">AB hydrolase-1 domain-containing protein</fullName>
    </recommendedName>
</protein>
<dbReference type="SUPFAM" id="SSF53474">
    <property type="entry name" value="alpha/beta-Hydrolases"/>
    <property type="match status" value="1"/>
</dbReference>
<dbReference type="VEuPathDB" id="MicrosporidiaDB:HERIO_762"/>
<dbReference type="AlphaFoldDB" id="A0A1X0QLK1"/>
<dbReference type="EMBL" id="LTAI01000001">
    <property type="protein sequence ID" value="ORE00650.1"/>
    <property type="molecule type" value="Genomic_DNA"/>
</dbReference>
<gene>
    <name evidence="2" type="ORF">A0H76_10</name>
</gene>
<dbReference type="Proteomes" id="UP000192501">
    <property type="component" value="Unassembled WGS sequence"/>
</dbReference>
<dbReference type="Gene3D" id="3.40.50.1820">
    <property type="entry name" value="alpha/beta hydrolase"/>
    <property type="match status" value="1"/>
</dbReference>
<feature type="transmembrane region" description="Helical" evidence="1">
    <location>
        <begin position="12"/>
        <end position="31"/>
    </location>
</feature>
<organism evidence="2 3">
    <name type="scientific">Hepatospora eriocheir</name>
    <dbReference type="NCBI Taxonomy" id="1081669"/>
    <lineage>
        <taxon>Eukaryota</taxon>
        <taxon>Fungi</taxon>
        <taxon>Fungi incertae sedis</taxon>
        <taxon>Microsporidia</taxon>
        <taxon>Hepatosporidae</taxon>
        <taxon>Hepatospora</taxon>
    </lineage>
</organism>
<keyword evidence="1" id="KW-0472">Membrane</keyword>
<dbReference type="PANTHER" id="PTHR12277">
    <property type="entry name" value="ALPHA/BETA HYDROLASE DOMAIN-CONTAINING PROTEIN"/>
    <property type="match status" value="1"/>
</dbReference>
<comment type="caution">
    <text evidence="2">The sequence shown here is derived from an EMBL/GenBank/DDBJ whole genome shotgun (WGS) entry which is preliminary data.</text>
</comment>
<dbReference type="InterPro" id="IPR029058">
    <property type="entry name" value="AB_hydrolase_fold"/>
</dbReference>
<sequence length="297" mass="34869">MFKKIWRGKYSKYFKIFSVILILLTCYLLILDKIVYSIIYNIAIVPSFSDSESNYSNFLNPIQRKKYQNCKILSSDNHNVIVVKNNNKKSAIAFYHGNAMTNLDNLCCWLDFLEEFKLNGVFIECPDKNGIKNKYTEKNLNVTIKKSIEAIEKEHLKIEYSIGYSLGTYPVIKTGIKEEVKKIFLIAPFTTLEEIILEKIPKFFYFERKAVKRVCKKHFNFNNLSSLRDYKNDLYLYHGFNDNIIPFSNSETIKETLKNKGNIRVNLIKQETNHNDILGKKLFENILKLCDENELNE</sequence>
<name>A0A1X0QLK1_9MICR</name>
<evidence type="ECO:0000256" key="1">
    <source>
        <dbReference type="SAM" id="Phobius"/>
    </source>
</evidence>
<keyword evidence="1" id="KW-0812">Transmembrane</keyword>
<evidence type="ECO:0008006" key="4">
    <source>
        <dbReference type="Google" id="ProtNLM"/>
    </source>
</evidence>
<evidence type="ECO:0000313" key="3">
    <source>
        <dbReference type="Proteomes" id="UP000192501"/>
    </source>
</evidence>
<keyword evidence="1" id="KW-1133">Transmembrane helix</keyword>
<proteinExistence type="predicted"/>
<evidence type="ECO:0000313" key="2">
    <source>
        <dbReference type="EMBL" id="ORE00650.1"/>
    </source>
</evidence>
<dbReference type="VEuPathDB" id="MicrosporidiaDB:A0H76_10"/>